<dbReference type="Pfam" id="PF01063">
    <property type="entry name" value="Aminotran_4"/>
    <property type="match status" value="1"/>
</dbReference>
<gene>
    <name evidence="9" type="ORF">BFP71_01860</name>
</gene>
<comment type="pathway">
    <text evidence="3">Amino-acid biosynthesis; L-leucine biosynthesis; L-leucine from 3-methyl-2-oxobutanoate: step 4/4.</text>
</comment>
<proteinExistence type="inferred from homology"/>
<reference evidence="9 10" key="1">
    <citation type="submission" date="2016-08" db="EMBL/GenBank/DDBJ databases">
        <title>Draft genome of Fabibacter sp. strain SK-8.</title>
        <authorList>
            <person name="Wong S.-K."/>
            <person name="Hamasaki K."/>
            <person name="Yoshizawa S."/>
        </authorList>
    </citation>
    <scope>NUCLEOTIDE SEQUENCE [LARGE SCALE GENOMIC DNA]</scope>
    <source>
        <strain evidence="9 10">SK-8</strain>
    </source>
</reference>
<evidence type="ECO:0000313" key="9">
    <source>
        <dbReference type="EMBL" id="OEK06447.1"/>
    </source>
</evidence>
<dbReference type="InterPro" id="IPR043131">
    <property type="entry name" value="BCAT-like_N"/>
</dbReference>
<evidence type="ECO:0000256" key="4">
    <source>
        <dbReference type="ARBA" id="ARBA00009320"/>
    </source>
</evidence>
<dbReference type="InterPro" id="IPR043132">
    <property type="entry name" value="BCAT-like_C"/>
</dbReference>
<dbReference type="PANTHER" id="PTHR42743">
    <property type="entry name" value="AMINO-ACID AMINOTRANSFERASE"/>
    <property type="match status" value="1"/>
</dbReference>
<name>A0A1E5T544_9BACT</name>
<dbReference type="Gene3D" id="3.30.470.10">
    <property type="match status" value="1"/>
</dbReference>
<dbReference type="InterPro" id="IPR050571">
    <property type="entry name" value="Class-IV_PLP-Dep_Aminotrnsfr"/>
</dbReference>
<dbReference type="OrthoDB" id="9805628at2"/>
<evidence type="ECO:0000256" key="8">
    <source>
        <dbReference type="ARBA" id="ARBA00049229"/>
    </source>
</evidence>
<comment type="catalytic activity">
    <reaction evidence="8">
        <text>L-leucine + 2-oxoglutarate = 4-methyl-2-oxopentanoate + L-glutamate</text>
        <dbReference type="Rhea" id="RHEA:18321"/>
        <dbReference type="ChEBI" id="CHEBI:16810"/>
        <dbReference type="ChEBI" id="CHEBI:17865"/>
        <dbReference type="ChEBI" id="CHEBI:29985"/>
        <dbReference type="ChEBI" id="CHEBI:57427"/>
        <dbReference type="EC" id="2.6.1.42"/>
    </reaction>
</comment>
<dbReference type="InterPro" id="IPR036038">
    <property type="entry name" value="Aminotransferase-like"/>
</dbReference>
<dbReference type="AlphaFoldDB" id="A0A1E5T544"/>
<dbReference type="InterPro" id="IPR001544">
    <property type="entry name" value="Aminotrans_IV"/>
</dbReference>
<evidence type="ECO:0000313" key="10">
    <source>
        <dbReference type="Proteomes" id="UP000095552"/>
    </source>
</evidence>
<protein>
    <recommendedName>
        <fullName evidence="5">branched-chain-amino-acid transaminase</fullName>
        <ecNumber evidence="5">2.6.1.42</ecNumber>
    </recommendedName>
</protein>
<dbReference type="SUPFAM" id="SSF56752">
    <property type="entry name" value="D-aminoacid aminotransferase-like PLP-dependent enzymes"/>
    <property type="match status" value="1"/>
</dbReference>
<dbReference type="RefSeq" id="WP_069833759.1">
    <property type="nucleotide sequence ID" value="NZ_MDGQ01000003.1"/>
</dbReference>
<accession>A0A1E5T544</accession>
<evidence type="ECO:0000256" key="5">
    <source>
        <dbReference type="ARBA" id="ARBA00013053"/>
    </source>
</evidence>
<evidence type="ECO:0000256" key="6">
    <source>
        <dbReference type="ARBA" id="ARBA00048212"/>
    </source>
</evidence>
<dbReference type="GO" id="GO:0005829">
    <property type="term" value="C:cytosol"/>
    <property type="evidence" value="ECO:0007669"/>
    <property type="project" value="TreeGrafter"/>
</dbReference>
<dbReference type="GO" id="GO:0004084">
    <property type="term" value="F:branched-chain-amino-acid transaminase activity"/>
    <property type="evidence" value="ECO:0007669"/>
    <property type="project" value="UniProtKB-EC"/>
</dbReference>
<dbReference type="EMBL" id="MDGQ01000003">
    <property type="protein sequence ID" value="OEK06447.1"/>
    <property type="molecule type" value="Genomic_DNA"/>
</dbReference>
<dbReference type="GO" id="GO:0046394">
    <property type="term" value="P:carboxylic acid biosynthetic process"/>
    <property type="evidence" value="ECO:0007669"/>
    <property type="project" value="UniProtKB-ARBA"/>
</dbReference>
<dbReference type="EC" id="2.6.1.42" evidence="5"/>
<comment type="pathway">
    <text evidence="1">Amino-acid biosynthesis; L-isoleucine biosynthesis; L-isoleucine from 2-oxobutanoate: step 4/4.</text>
</comment>
<comment type="catalytic activity">
    <reaction evidence="7">
        <text>L-isoleucine + 2-oxoglutarate = (S)-3-methyl-2-oxopentanoate + L-glutamate</text>
        <dbReference type="Rhea" id="RHEA:24801"/>
        <dbReference type="ChEBI" id="CHEBI:16810"/>
        <dbReference type="ChEBI" id="CHEBI:29985"/>
        <dbReference type="ChEBI" id="CHEBI:35146"/>
        <dbReference type="ChEBI" id="CHEBI:58045"/>
        <dbReference type="EC" id="2.6.1.42"/>
    </reaction>
</comment>
<comment type="caution">
    <text evidence="9">The sequence shown here is derived from an EMBL/GenBank/DDBJ whole genome shotgun (WGS) entry which is preliminary data.</text>
</comment>
<dbReference type="PANTHER" id="PTHR42743:SF11">
    <property type="entry name" value="AMINODEOXYCHORISMATE LYASE"/>
    <property type="match status" value="1"/>
</dbReference>
<comment type="similarity">
    <text evidence="4">Belongs to the class-IV pyridoxal-phosphate-dependent aminotransferase family.</text>
</comment>
<evidence type="ECO:0000256" key="2">
    <source>
        <dbReference type="ARBA" id="ARBA00004931"/>
    </source>
</evidence>
<dbReference type="Gene3D" id="3.20.10.10">
    <property type="entry name" value="D-amino Acid Aminotransferase, subunit A, domain 2"/>
    <property type="match status" value="1"/>
</dbReference>
<sequence length="282" mass="31597">MDSNLVQYFNGEFVPKEAVKLSIDDVGLTRGYAIFDFFKAKGNTPIFIEDHLDRLVNSARQINLALPLSIPEIKQVVQALLLKNQLAYSSIKVIVTGGVSNDGFTPGKPQIIILNTPFSDPPHTLYQKGGSLMLQAYTRDNPLVKSTNYANALAVQSRWQEEGHIDVLYHQNGLVSEVSRSNIYYFKEGKLYTNDDGVLLGVTRKNVLKCAQEIFKIQLGPIYLEDLWSADEVFITSSTKKVLPIVKIGDREIDSGEVGENTMLLIDRFNRYIDDYIANTTA</sequence>
<dbReference type="STRING" id="1563681.BFP71_01860"/>
<organism evidence="9 10">
    <name type="scientific">Roseivirga misakiensis</name>
    <dbReference type="NCBI Taxonomy" id="1563681"/>
    <lineage>
        <taxon>Bacteria</taxon>
        <taxon>Pseudomonadati</taxon>
        <taxon>Bacteroidota</taxon>
        <taxon>Cytophagia</taxon>
        <taxon>Cytophagales</taxon>
        <taxon>Roseivirgaceae</taxon>
        <taxon>Roseivirga</taxon>
    </lineage>
</organism>
<evidence type="ECO:0000256" key="7">
    <source>
        <dbReference type="ARBA" id="ARBA00048798"/>
    </source>
</evidence>
<keyword evidence="10" id="KW-1185">Reference proteome</keyword>
<dbReference type="Proteomes" id="UP000095552">
    <property type="component" value="Unassembled WGS sequence"/>
</dbReference>
<comment type="catalytic activity">
    <reaction evidence="6">
        <text>L-valine + 2-oxoglutarate = 3-methyl-2-oxobutanoate + L-glutamate</text>
        <dbReference type="Rhea" id="RHEA:24813"/>
        <dbReference type="ChEBI" id="CHEBI:11851"/>
        <dbReference type="ChEBI" id="CHEBI:16810"/>
        <dbReference type="ChEBI" id="CHEBI:29985"/>
        <dbReference type="ChEBI" id="CHEBI:57762"/>
        <dbReference type="EC" id="2.6.1.42"/>
    </reaction>
</comment>
<evidence type="ECO:0000256" key="1">
    <source>
        <dbReference type="ARBA" id="ARBA00004824"/>
    </source>
</evidence>
<comment type="pathway">
    <text evidence="2">Amino-acid biosynthesis; L-valine biosynthesis; L-valine from pyruvate: step 4/4.</text>
</comment>
<evidence type="ECO:0000256" key="3">
    <source>
        <dbReference type="ARBA" id="ARBA00005072"/>
    </source>
</evidence>